<keyword evidence="10" id="KW-1185">Reference proteome</keyword>
<keyword evidence="3" id="KW-0653">Protein transport</keyword>
<dbReference type="GO" id="GO:0006886">
    <property type="term" value="P:intracellular protein transport"/>
    <property type="evidence" value="ECO:0007669"/>
    <property type="project" value="InterPro"/>
</dbReference>
<dbReference type="PANTHER" id="PTHR19957:SF377">
    <property type="entry name" value="SYNTAXIN-124-LIKE"/>
    <property type="match status" value="1"/>
</dbReference>
<dbReference type="GO" id="GO:0048278">
    <property type="term" value="P:vesicle docking"/>
    <property type="evidence" value="ECO:0007669"/>
    <property type="project" value="TreeGrafter"/>
</dbReference>
<feature type="domain" description="T-SNARE coiled-coil homology" evidence="8">
    <location>
        <begin position="252"/>
        <end position="314"/>
    </location>
</feature>
<feature type="non-terminal residue" evidence="9">
    <location>
        <position position="1"/>
    </location>
</feature>
<protein>
    <recommendedName>
        <fullName evidence="8">t-SNARE coiled-coil homology domain-containing protein</fullName>
    </recommendedName>
</protein>
<feature type="transmembrane region" description="Helical" evidence="7">
    <location>
        <begin position="324"/>
        <end position="344"/>
    </location>
</feature>
<evidence type="ECO:0000313" key="10">
    <source>
        <dbReference type="Proteomes" id="UP000593561"/>
    </source>
</evidence>
<dbReference type="InterPro" id="IPR006012">
    <property type="entry name" value="Syntaxin/epimorphin_CS"/>
</dbReference>
<keyword evidence="4" id="KW-0007">Acetylation</keyword>
<dbReference type="GO" id="GO:0000149">
    <property type="term" value="F:SNARE binding"/>
    <property type="evidence" value="ECO:0007669"/>
    <property type="project" value="TreeGrafter"/>
</dbReference>
<evidence type="ECO:0000313" key="9">
    <source>
        <dbReference type="EMBL" id="MBA0620888.1"/>
    </source>
</evidence>
<dbReference type="SUPFAM" id="SSF47661">
    <property type="entry name" value="t-snare proteins"/>
    <property type="match status" value="1"/>
</dbReference>
<dbReference type="Gene3D" id="1.20.5.110">
    <property type="match status" value="1"/>
</dbReference>
<keyword evidence="7" id="KW-0812">Transmembrane</keyword>
<dbReference type="InterPro" id="IPR045242">
    <property type="entry name" value="Syntaxin"/>
</dbReference>
<dbReference type="InterPro" id="IPR010989">
    <property type="entry name" value="SNARE"/>
</dbReference>
<dbReference type="FunFam" id="1.20.58.70:FF:000003">
    <property type="entry name" value="Qa-SNARE, Sso1/Syntaxin1-type, SYP12A-group"/>
    <property type="match status" value="1"/>
</dbReference>
<name>A0A7J8S452_GOSDV</name>
<dbReference type="PROSITE" id="PS00914">
    <property type="entry name" value="SYNTAXIN"/>
    <property type="match status" value="1"/>
</dbReference>
<keyword evidence="7" id="KW-1133">Transmembrane helix</keyword>
<dbReference type="GO" id="GO:0005886">
    <property type="term" value="C:plasma membrane"/>
    <property type="evidence" value="ECO:0007669"/>
    <property type="project" value="TreeGrafter"/>
</dbReference>
<evidence type="ECO:0000256" key="1">
    <source>
        <dbReference type="ARBA" id="ARBA00009063"/>
    </source>
</evidence>
<dbReference type="CDD" id="cd15848">
    <property type="entry name" value="SNARE_syntaxin1-like"/>
    <property type="match status" value="1"/>
</dbReference>
<dbReference type="Pfam" id="PF00804">
    <property type="entry name" value="Syntaxin"/>
    <property type="match status" value="1"/>
</dbReference>
<dbReference type="SMART" id="SM00503">
    <property type="entry name" value="SynN"/>
    <property type="match status" value="1"/>
</dbReference>
<evidence type="ECO:0000256" key="7">
    <source>
        <dbReference type="SAM" id="Phobius"/>
    </source>
</evidence>
<gene>
    <name evidence="9" type="ORF">Godav_006555</name>
</gene>
<dbReference type="Pfam" id="PF05739">
    <property type="entry name" value="SNARE"/>
    <property type="match status" value="1"/>
</dbReference>
<evidence type="ECO:0000256" key="6">
    <source>
        <dbReference type="RuleBase" id="RU003858"/>
    </source>
</evidence>
<dbReference type="Gene3D" id="1.20.58.70">
    <property type="match status" value="1"/>
</dbReference>
<dbReference type="CDD" id="cd00179">
    <property type="entry name" value="SynN"/>
    <property type="match status" value="1"/>
</dbReference>
<dbReference type="PANTHER" id="PTHR19957">
    <property type="entry name" value="SYNTAXIN"/>
    <property type="match status" value="1"/>
</dbReference>
<dbReference type="GO" id="GO:0005484">
    <property type="term" value="F:SNAP receptor activity"/>
    <property type="evidence" value="ECO:0007669"/>
    <property type="project" value="InterPro"/>
</dbReference>
<dbReference type="InterPro" id="IPR006011">
    <property type="entry name" value="Syntaxin_N"/>
</dbReference>
<keyword evidence="2" id="KW-0813">Transport</keyword>
<evidence type="ECO:0000259" key="8">
    <source>
        <dbReference type="PROSITE" id="PS50192"/>
    </source>
</evidence>
<dbReference type="GO" id="GO:0006887">
    <property type="term" value="P:exocytosis"/>
    <property type="evidence" value="ECO:0007669"/>
    <property type="project" value="TreeGrafter"/>
</dbReference>
<accession>A0A7J8S452</accession>
<proteinExistence type="inferred from homology"/>
<dbReference type="InterPro" id="IPR000727">
    <property type="entry name" value="T_SNARE_dom"/>
</dbReference>
<dbReference type="AlphaFoldDB" id="A0A7J8S452"/>
<comment type="caution">
    <text evidence="9">The sequence shown here is derived from an EMBL/GenBank/DDBJ whole genome shotgun (WGS) entry which is preliminary data.</text>
</comment>
<dbReference type="GO" id="GO:0012505">
    <property type="term" value="C:endomembrane system"/>
    <property type="evidence" value="ECO:0007669"/>
    <property type="project" value="TreeGrafter"/>
</dbReference>
<keyword evidence="7" id="KW-0472">Membrane</keyword>
<dbReference type="PROSITE" id="PS50192">
    <property type="entry name" value="T_SNARE"/>
    <property type="match status" value="1"/>
</dbReference>
<dbReference type="Proteomes" id="UP000593561">
    <property type="component" value="Unassembled WGS sequence"/>
</dbReference>
<dbReference type="GO" id="GO:0006906">
    <property type="term" value="P:vesicle fusion"/>
    <property type="evidence" value="ECO:0007669"/>
    <property type="project" value="TreeGrafter"/>
</dbReference>
<dbReference type="GO" id="GO:0031201">
    <property type="term" value="C:SNARE complex"/>
    <property type="evidence" value="ECO:0007669"/>
    <property type="project" value="TreeGrafter"/>
</dbReference>
<evidence type="ECO:0000256" key="3">
    <source>
        <dbReference type="ARBA" id="ARBA00022927"/>
    </source>
</evidence>
<organism evidence="9 10">
    <name type="scientific">Gossypium davidsonii</name>
    <name type="common">Davidson's cotton</name>
    <name type="synonym">Gossypium klotzschianum subsp. davidsonii</name>
    <dbReference type="NCBI Taxonomy" id="34287"/>
    <lineage>
        <taxon>Eukaryota</taxon>
        <taxon>Viridiplantae</taxon>
        <taxon>Streptophyta</taxon>
        <taxon>Embryophyta</taxon>
        <taxon>Tracheophyta</taxon>
        <taxon>Spermatophyta</taxon>
        <taxon>Magnoliopsida</taxon>
        <taxon>eudicotyledons</taxon>
        <taxon>Gunneridae</taxon>
        <taxon>Pentapetalae</taxon>
        <taxon>rosids</taxon>
        <taxon>malvids</taxon>
        <taxon>Malvales</taxon>
        <taxon>Malvaceae</taxon>
        <taxon>Malvoideae</taxon>
        <taxon>Gossypium</taxon>
    </lineage>
</organism>
<dbReference type="SMART" id="SM00397">
    <property type="entry name" value="t_SNARE"/>
    <property type="match status" value="1"/>
</dbReference>
<dbReference type="FunFam" id="1.20.5.110:FF:000008">
    <property type="entry name" value="Syntaxin 132"/>
    <property type="match status" value="1"/>
</dbReference>
<comment type="similarity">
    <text evidence="1 6">Belongs to the syntaxin family.</text>
</comment>
<sequence>ACLIVAISSTRSPQIHVRTYLIAGAGYPRRKGHPNSSPALDIDPIKAEAMNDLFSSSFKKYSDLKQQVHLDDVEAGEETVNLDNFFEDVDNVKDDMRVVEQIYSRLQESNEETKTAHSAEAMKDLRARMDSDVKQLLKRVKVIKGKLKALEKSNAAHQKLPGSGPGSSAYRTRTSLVSGLGSKLKDMMDDFQGLRAKMTAEYKETVERRYFTVTGQKADEEMIENLIERGESETLFEKAIQEQGRGQIVDTISEIQERHDAIQEIEKGLIELHQLFLDMAVLVEEQGYQLNDIESHVARASSFVMRGADQLELAKEYQKSSKKWGCIALAIAVFLLVIILFPVLSSTLMKNA</sequence>
<evidence type="ECO:0000256" key="5">
    <source>
        <dbReference type="ARBA" id="ARBA00023054"/>
    </source>
</evidence>
<reference evidence="9 10" key="1">
    <citation type="journal article" date="2019" name="Genome Biol. Evol.">
        <title>Insights into the evolution of the New World diploid cottons (Gossypium, subgenus Houzingenia) based on genome sequencing.</title>
        <authorList>
            <person name="Grover C.E."/>
            <person name="Arick M.A. 2nd"/>
            <person name="Thrash A."/>
            <person name="Conover J.L."/>
            <person name="Sanders W.S."/>
            <person name="Peterson D.G."/>
            <person name="Frelichowski J.E."/>
            <person name="Scheffler J.A."/>
            <person name="Scheffler B.E."/>
            <person name="Wendel J.F."/>
        </authorList>
    </citation>
    <scope>NUCLEOTIDE SEQUENCE [LARGE SCALE GENOMIC DNA]</scope>
    <source>
        <strain evidence="9">27</strain>
        <tissue evidence="9">Leaf</tissue>
    </source>
</reference>
<evidence type="ECO:0000256" key="4">
    <source>
        <dbReference type="ARBA" id="ARBA00022990"/>
    </source>
</evidence>
<keyword evidence="5" id="KW-0175">Coiled coil</keyword>
<dbReference type="EMBL" id="JABFAC010000008">
    <property type="protein sequence ID" value="MBA0620888.1"/>
    <property type="molecule type" value="Genomic_DNA"/>
</dbReference>
<evidence type="ECO:0000256" key="2">
    <source>
        <dbReference type="ARBA" id="ARBA00022448"/>
    </source>
</evidence>